<dbReference type="InterPro" id="IPR051024">
    <property type="entry name" value="GlcNAc_Chitin_IntDeg"/>
</dbReference>
<organism evidence="4 5">
    <name type="scientific">Streptomyces xiamenensis</name>
    <dbReference type="NCBI Taxonomy" id="408015"/>
    <lineage>
        <taxon>Bacteria</taxon>
        <taxon>Bacillati</taxon>
        <taxon>Actinomycetota</taxon>
        <taxon>Actinomycetes</taxon>
        <taxon>Kitasatosporales</taxon>
        <taxon>Streptomycetaceae</taxon>
        <taxon>Streptomyces</taxon>
    </lineage>
</organism>
<evidence type="ECO:0000256" key="2">
    <source>
        <dbReference type="SAM" id="SignalP"/>
    </source>
</evidence>
<dbReference type="AlphaFoldDB" id="A0A0F7FNJ7"/>
<evidence type="ECO:0000259" key="3">
    <source>
        <dbReference type="Pfam" id="PF03067"/>
    </source>
</evidence>
<dbReference type="RefSeq" id="WP_030738528.1">
    <property type="nucleotide sequence ID" value="NZ_CBDRAA010000012.1"/>
</dbReference>
<protein>
    <submittedName>
        <fullName evidence="4">Chitin-binding domain 3 protein</fullName>
    </submittedName>
</protein>
<name>A0A0F7FNJ7_9ACTN</name>
<proteinExistence type="predicted"/>
<reference evidence="4" key="1">
    <citation type="submission" date="2019-08" db="EMBL/GenBank/DDBJ databases">
        <title>Complete genome sequence of a mangrove-derived Streptomyces xiamenensis.</title>
        <authorList>
            <person name="Xu J."/>
        </authorList>
    </citation>
    <scope>NUCLEOTIDE SEQUENCE</scope>
    <source>
        <strain evidence="4">318</strain>
    </source>
</reference>
<evidence type="ECO:0000313" key="4">
    <source>
        <dbReference type="EMBL" id="AKG41508.1"/>
    </source>
</evidence>
<accession>A0A0F7FNJ7</accession>
<dbReference type="EMBL" id="CP009922">
    <property type="protein sequence ID" value="AKG41508.1"/>
    <property type="molecule type" value="Genomic_DNA"/>
</dbReference>
<feature type="chain" id="PRO_5002515323" evidence="2">
    <location>
        <begin position="29"/>
        <end position="197"/>
    </location>
</feature>
<evidence type="ECO:0000256" key="1">
    <source>
        <dbReference type="ARBA" id="ARBA00022729"/>
    </source>
</evidence>
<dbReference type="SUPFAM" id="SSF81296">
    <property type="entry name" value="E set domains"/>
    <property type="match status" value="1"/>
</dbReference>
<dbReference type="PANTHER" id="PTHR34823:SF1">
    <property type="entry name" value="CHITIN-BINDING TYPE-4 DOMAIN-CONTAINING PROTEIN"/>
    <property type="match status" value="1"/>
</dbReference>
<evidence type="ECO:0000313" key="5">
    <source>
        <dbReference type="Proteomes" id="UP000034034"/>
    </source>
</evidence>
<feature type="signal peptide" evidence="2">
    <location>
        <begin position="1"/>
        <end position="28"/>
    </location>
</feature>
<dbReference type="Proteomes" id="UP000034034">
    <property type="component" value="Chromosome"/>
</dbReference>
<dbReference type="CDD" id="cd21177">
    <property type="entry name" value="LPMO_AA10"/>
    <property type="match status" value="1"/>
</dbReference>
<dbReference type="InterPro" id="IPR014756">
    <property type="entry name" value="Ig_E-set"/>
</dbReference>
<gene>
    <name evidence="4" type="ORF">SXIM_01240</name>
</gene>
<dbReference type="Pfam" id="PF03067">
    <property type="entry name" value="LPMO_10"/>
    <property type="match status" value="1"/>
</dbReference>
<dbReference type="KEGG" id="sxi:SXIM_01240"/>
<feature type="domain" description="Chitin-binding type-4" evidence="3">
    <location>
        <begin position="29"/>
        <end position="195"/>
    </location>
</feature>
<keyword evidence="1 2" id="KW-0732">Signal</keyword>
<sequence>MRRKITAAATGLGLAAITVLGTGGTAHAHGYSTAPTSRQSFCAQGAVSNCGEIQWEPQSVEGPKGFPQGGPADGQICAGGNARFAQLDDPRGGSWPATRLTPGQGYTFSWTFTVTHSTSDFRYYITRDGYNPSRPLTRADLEPQPFMTVPLGGRHPAANEQHQGTVPTQKSGRHMILAVWDVADTPNAFYSCADVDL</sequence>
<dbReference type="Gene3D" id="2.70.50.50">
    <property type="entry name" value="chitin-binding protein cbp21"/>
    <property type="match status" value="1"/>
</dbReference>
<dbReference type="PATRIC" id="fig|408015.6.peg.141"/>
<dbReference type="InterPro" id="IPR004302">
    <property type="entry name" value="Cellulose/chitin-bd_N"/>
</dbReference>
<keyword evidence="5" id="KW-1185">Reference proteome</keyword>
<dbReference type="HOGENOM" id="CLU_047929_2_0_11"/>
<dbReference type="STRING" id="408015.SXIM_01240"/>
<dbReference type="PANTHER" id="PTHR34823">
    <property type="entry name" value="GLCNAC-BINDING PROTEIN A"/>
    <property type="match status" value="1"/>
</dbReference>